<name>A0ABP9K5T3_9NOCA</name>
<evidence type="ECO:0000313" key="1">
    <source>
        <dbReference type="EMBL" id="GAA5051964.1"/>
    </source>
</evidence>
<keyword evidence="2" id="KW-1185">Reference proteome</keyword>
<evidence type="ECO:0000313" key="2">
    <source>
        <dbReference type="Proteomes" id="UP001500603"/>
    </source>
</evidence>
<accession>A0ABP9K5T3</accession>
<proteinExistence type="predicted"/>
<sequence length="122" mass="13639">MDRLSCEGRVGMVFATMPTWSINHSKLYIVNLFGAGTRRGRMPMSVDRVGSLAVERAACECFSKCRFGVWAGGEHVLTVSPNVEISVSARVSERAAHWFGVWQRRFRTVSRISVSIPKLMFG</sequence>
<reference evidence="2" key="1">
    <citation type="journal article" date="2019" name="Int. J. Syst. Evol. Microbiol.">
        <title>The Global Catalogue of Microorganisms (GCM) 10K type strain sequencing project: providing services to taxonomists for standard genome sequencing and annotation.</title>
        <authorList>
            <consortium name="The Broad Institute Genomics Platform"/>
            <consortium name="The Broad Institute Genome Sequencing Center for Infectious Disease"/>
            <person name="Wu L."/>
            <person name="Ma J."/>
        </authorList>
    </citation>
    <scope>NUCLEOTIDE SEQUENCE [LARGE SCALE GENOMIC DNA]</scope>
    <source>
        <strain evidence="2">JCM 18298</strain>
    </source>
</reference>
<dbReference type="Proteomes" id="UP001500603">
    <property type="component" value="Unassembled WGS sequence"/>
</dbReference>
<organism evidence="1 2">
    <name type="scientific">Nocardia callitridis</name>
    <dbReference type="NCBI Taxonomy" id="648753"/>
    <lineage>
        <taxon>Bacteria</taxon>
        <taxon>Bacillati</taxon>
        <taxon>Actinomycetota</taxon>
        <taxon>Actinomycetes</taxon>
        <taxon>Mycobacteriales</taxon>
        <taxon>Nocardiaceae</taxon>
        <taxon>Nocardia</taxon>
    </lineage>
</organism>
<dbReference type="EMBL" id="BAABJM010000002">
    <property type="protein sequence ID" value="GAA5051964.1"/>
    <property type="molecule type" value="Genomic_DNA"/>
</dbReference>
<protein>
    <submittedName>
        <fullName evidence="1">Uncharacterized protein</fullName>
    </submittedName>
</protein>
<gene>
    <name evidence="1" type="ORF">GCM10023318_23950</name>
</gene>
<comment type="caution">
    <text evidence="1">The sequence shown here is derived from an EMBL/GenBank/DDBJ whole genome shotgun (WGS) entry which is preliminary data.</text>
</comment>